<dbReference type="InterPro" id="IPR035906">
    <property type="entry name" value="MetI-like_sf"/>
</dbReference>
<keyword evidence="3" id="KW-1003">Cell membrane</keyword>
<dbReference type="PROSITE" id="PS50928">
    <property type="entry name" value="ABC_TM1"/>
    <property type="match status" value="1"/>
</dbReference>
<accession>A0ABQ6G331</accession>
<dbReference type="RefSeq" id="WP_338256778.1">
    <property type="nucleotide sequence ID" value="NZ_BSRI01000002.1"/>
</dbReference>
<organism evidence="9 10">
    <name type="scientific">Dictyobacter halimunensis</name>
    <dbReference type="NCBI Taxonomy" id="3026934"/>
    <lineage>
        <taxon>Bacteria</taxon>
        <taxon>Bacillati</taxon>
        <taxon>Chloroflexota</taxon>
        <taxon>Ktedonobacteria</taxon>
        <taxon>Ktedonobacterales</taxon>
        <taxon>Dictyobacteraceae</taxon>
        <taxon>Dictyobacter</taxon>
    </lineage>
</organism>
<dbReference type="Gene3D" id="1.10.3720.10">
    <property type="entry name" value="MetI-like"/>
    <property type="match status" value="1"/>
</dbReference>
<keyword evidence="2 7" id="KW-0813">Transport</keyword>
<dbReference type="PANTHER" id="PTHR43744">
    <property type="entry name" value="ABC TRANSPORTER PERMEASE PROTEIN MG189-RELATED-RELATED"/>
    <property type="match status" value="1"/>
</dbReference>
<dbReference type="EMBL" id="BSRI01000002">
    <property type="protein sequence ID" value="GLV59910.1"/>
    <property type="molecule type" value="Genomic_DNA"/>
</dbReference>
<feature type="transmembrane region" description="Helical" evidence="7">
    <location>
        <begin position="129"/>
        <end position="147"/>
    </location>
</feature>
<comment type="subcellular location">
    <subcellularLocation>
        <location evidence="1 7">Cell membrane</location>
        <topology evidence="1 7">Multi-pass membrane protein</topology>
    </subcellularLocation>
</comment>
<feature type="transmembrane region" description="Helical" evidence="7">
    <location>
        <begin position="159"/>
        <end position="179"/>
    </location>
</feature>
<dbReference type="SUPFAM" id="SSF161098">
    <property type="entry name" value="MetI-like"/>
    <property type="match status" value="1"/>
</dbReference>
<feature type="transmembrane region" description="Helical" evidence="7">
    <location>
        <begin position="216"/>
        <end position="239"/>
    </location>
</feature>
<dbReference type="PANTHER" id="PTHR43744:SF12">
    <property type="entry name" value="ABC TRANSPORTER PERMEASE PROTEIN MG189-RELATED"/>
    <property type="match status" value="1"/>
</dbReference>
<gene>
    <name evidence="9" type="ORF">KDH_67340</name>
</gene>
<evidence type="ECO:0000256" key="5">
    <source>
        <dbReference type="ARBA" id="ARBA00022989"/>
    </source>
</evidence>
<comment type="caution">
    <text evidence="9">The sequence shown here is derived from an EMBL/GenBank/DDBJ whole genome shotgun (WGS) entry which is preliminary data.</text>
</comment>
<proteinExistence type="inferred from homology"/>
<feature type="domain" description="ABC transmembrane type-1" evidence="8">
    <location>
        <begin position="94"/>
        <end position="283"/>
    </location>
</feature>
<feature type="transmembrane region" description="Helical" evidence="7">
    <location>
        <begin position="32"/>
        <end position="52"/>
    </location>
</feature>
<keyword evidence="10" id="KW-1185">Reference proteome</keyword>
<evidence type="ECO:0000256" key="4">
    <source>
        <dbReference type="ARBA" id="ARBA00022692"/>
    </source>
</evidence>
<evidence type="ECO:0000313" key="9">
    <source>
        <dbReference type="EMBL" id="GLV59910.1"/>
    </source>
</evidence>
<evidence type="ECO:0000256" key="3">
    <source>
        <dbReference type="ARBA" id="ARBA00022475"/>
    </source>
</evidence>
<protein>
    <submittedName>
        <fullName evidence="9">Sugar ABC transporter permease</fullName>
    </submittedName>
</protein>
<feature type="transmembrane region" description="Helical" evidence="7">
    <location>
        <begin position="93"/>
        <end position="117"/>
    </location>
</feature>
<dbReference type="CDD" id="cd06261">
    <property type="entry name" value="TM_PBP2"/>
    <property type="match status" value="1"/>
</dbReference>
<reference evidence="9 10" key="1">
    <citation type="submission" date="2023-02" db="EMBL/GenBank/DDBJ databases">
        <title>Dictyobacter halimunensis sp. nov., a new member of the class Ktedonobacteria from forest soil in a geothermal area.</title>
        <authorList>
            <person name="Rachmania M.K."/>
            <person name="Ningsih F."/>
            <person name="Sakai Y."/>
            <person name="Yabe S."/>
            <person name="Yokota A."/>
            <person name="Sjamsuridzal W."/>
        </authorList>
    </citation>
    <scope>NUCLEOTIDE SEQUENCE [LARGE SCALE GENOMIC DNA]</scope>
    <source>
        <strain evidence="9 10">S3.2.2.5</strain>
    </source>
</reference>
<sequence>MATTANSRAKSQRPGADMRRQRQINTIWQRTLIYIVLIFIALLIILPLLWMLSTSLKPKAEWFLQQIYWIPKRFTWKNYTDLFNNPDTPIGRWFVNSLGIAAVSTVLTLFLDALAAYAYARLEFVGRKTLFTILLATLFMPGLMFLIPNFLTIYNLGLLNSYAGVILPGLAGVFGVFFLSQFFQSIPKELEEAAQIDGATTFQTFYQIVLPLSKPALATLAVITFLASWNDFLWPLLVLQDPNMYTLPPGLSTLQSSYVTLYGPTMAAAVIVAIPVLIIYVALQRFIVQSVANTGLKG</sequence>
<evidence type="ECO:0000256" key="6">
    <source>
        <dbReference type="ARBA" id="ARBA00023136"/>
    </source>
</evidence>
<keyword evidence="5 7" id="KW-1133">Transmembrane helix</keyword>
<comment type="similarity">
    <text evidence="7">Belongs to the binding-protein-dependent transport system permease family.</text>
</comment>
<keyword evidence="6 7" id="KW-0472">Membrane</keyword>
<dbReference type="InterPro" id="IPR000515">
    <property type="entry name" value="MetI-like"/>
</dbReference>
<evidence type="ECO:0000259" key="8">
    <source>
        <dbReference type="PROSITE" id="PS50928"/>
    </source>
</evidence>
<feature type="transmembrane region" description="Helical" evidence="7">
    <location>
        <begin position="259"/>
        <end position="283"/>
    </location>
</feature>
<evidence type="ECO:0000256" key="2">
    <source>
        <dbReference type="ARBA" id="ARBA00022448"/>
    </source>
</evidence>
<dbReference type="Pfam" id="PF00528">
    <property type="entry name" value="BPD_transp_1"/>
    <property type="match status" value="1"/>
</dbReference>
<evidence type="ECO:0000256" key="1">
    <source>
        <dbReference type="ARBA" id="ARBA00004651"/>
    </source>
</evidence>
<dbReference type="Proteomes" id="UP001344906">
    <property type="component" value="Unassembled WGS sequence"/>
</dbReference>
<name>A0ABQ6G331_9CHLR</name>
<evidence type="ECO:0000313" key="10">
    <source>
        <dbReference type="Proteomes" id="UP001344906"/>
    </source>
</evidence>
<evidence type="ECO:0000256" key="7">
    <source>
        <dbReference type="RuleBase" id="RU363032"/>
    </source>
</evidence>
<keyword evidence="4 7" id="KW-0812">Transmembrane</keyword>